<comment type="caution">
    <text evidence="1">The sequence shown here is derived from an EMBL/GenBank/DDBJ whole genome shotgun (WGS) entry which is preliminary data.</text>
</comment>
<evidence type="ECO:0000313" key="1">
    <source>
        <dbReference type="EMBL" id="KAF3537225.1"/>
    </source>
</evidence>
<dbReference type="AlphaFoldDB" id="A0A8S9Q0A4"/>
<gene>
    <name evidence="1" type="ORF">F2Q69_00023163</name>
</gene>
<protein>
    <submittedName>
        <fullName evidence="1">Uncharacterized protein</fullName>
    </submittedName>
</protein>
<proteinExistence type="predicted"/>
<dbReference type="EMBL" id="QGKX02001290">
    <property type="protein sequence ID" value="KAF3537225.1"/>
    <property type="molecule type" value="Genomic_DNA"/>
</dbReference>
<reference evidence="1" key="1">
    <citation type="submission" date="2019-12" db="EMBL/GenBank/DDBJ databases">
        <title>Genome sequencing and annotation of Brassica cretica.</title>
        <authorList>
            <person name="Studholme D.J."/>
            <person name="Sarris P."/>
        </authorList>
    </citation>
    <scope>NUCLEOTIDE SEQUENCE</scope>
    <source>
        <strain evidence="1">PFS-109/04</strain>
        <tissue evidence="1">Leaf</tissue>
    </source>
</reference>
<evidence type="ECO:0000313" key="2">
    <source>
        <dbReference type="Proteomes" id="UP000712600"/>
    </source>
</evidence>
<name>A0A8S9Q0A4_BRACR</name>
<organism evidence="1 2">
    <name type="scientific">Brassica cretica</name>
    <name type="common">Mustard</name>
    <dbReference type="NCBI Taxonomy" id="69181"/>
    <lineage>
        <taxon>Eukaryota</taxon>
        <taxon>Viridiplantae</taxon>
        <taxon>Streptophyta</taxon>
        <taxon>Embryophyta</taxon>
        <taxon>Tracheophyta</taxon>
        <taxon>Spermatophyta</taxon>
        <taxon>Magnoliopsida</taxon>
        <taxon>eudicotyledons</taxon>
        <taxon>Gunneridae</taxon>
        <taxon>Pentapetalae</taxon>
        <taxon>rosids</taxon>
        <taxon>malvids</taxon>
        <taxon>Brassicales</taxon>
        <taxon>Brassicaceae</taxon>
        <taxon>Brassiceae</taxon>
        <taxon>Brassica</taxon>
    </lineage>
</organism>
<accession>A0A8S9Q0A4</accession>
<dbReference type="Proteomes" id="UP000712600">
    <property type="component" value="Unassembled WGS sequence"/>
</dbReference>
<sequence>MVKRLDAKRLDTTQIFTKRLDATQSMVKRLLGVSPPIRNNNPDSYADTPFTDEITLIKMPRKFSFPSIKAYDGTSNPDDHDLCAYYGKMDKASICIDLQGVGSVYIVFLRRALVGWSRLNSSIFGNMEGSPYRKFSISRRKGAILGPGPENSIAGKRGSFQRGSRGRCPACLPESTGVAHSQQASLRQDIAPDLCAYYGKMDKASICIDLQGVGSVYIVFLRRALVGWSRLNSSIFGNMEGSPYRKFSISRRKGAILGPGPENSIAGKRGSFQRGSRGRCPACLPESTGVAHSQQASLRQDIAPVIL</sequence>